<evidence type="ECO:0000256" key="1">
    <source>
        <dbReference type="ARBA" id="ARBA00001947"/>
    </source>
</evidence>
<evidence type="ECO:0000256" key="2">
    <source>
        <dbReference type="ARBA" id="ARBA00022723"/>
    </source>
</evidence>
<evidence type="ECO:0000313" key="7">
    <source>
        <dbReference type="Proteomes" id="UP000177092"/>
    </source>
</evidence>
<dbReference type="GO" id="GO:0016787">
    <property type="term" value="F:hydrolase activity"/>
    <property type="evidence" value="ECO:0007669"/>
    <property type="project" value="UniProtKB-KW"/>
</dbReference>
<dbReference type="InterPro" id="IPR002933">
    <property type="entry name" value="Peptidase_M20"/>
</dbReference>
<dbReference type="STRING" id="1798384.A3D03_01585"/>
<keyword evidence="2" id="KW-0479">Metal-binding</keyword>
<dbReference type="InterPro" id="IPR036264">
    <property type="entry name" value="Bact_exopeptidase_dim_dom"/>
</dbReference>
<dbReference type="SUPFAM" id="SSF53187">
    <property type="entry name" value="Zn-dependent exopeptidases"/>
    <property type="match status" value="1"/>
</dbReference>
<dbReference type="GO" id="GO:0046872">
    <property type="term" value="F:metal ion binding"/>
    <property type="evidence" value="ECO:0007669"/>
    <property type="project" value="UniProtKB-KW"/>
</dbReference>
<name>A0A1F6A7F4_9BACT</name>
<evidence type="ECO:0000256" key="4">
    <source>
        <dbReference type="ARBA" id="ARBA00022833"/>
    </source>
</evidence>
<dbReference type="InterPro" id="IPR050072">
    <property type="entry name" value="Peptidase_M20A"/>
</dbReference>
<dbReference type="Proteomes" id="UP000177092">
    <property type="component" value="Unassembled WGS sequence"/>
</dbReference>
<accession>A0A1F6A7F4</accession>
<dbReference type="PROSITE" id="PS00759">
    <property type="entry name" value="ARGE_DAPE_CPG2_2"/>
    <property type="match status" value="1"/>
</dbReference>
<dbReference type="EMBL" id="MFJN01000047">
    <property type="protein sequence ID" value="OGG20412.1"/>
    <property type="molecule type" value="Genomic_DNA"/>
</dbReference>
<proteinExistence type="predicted"/>
<comment type="caution">
    <text evidence="6">The sequence shown here is derived from an EMBL/GenBank/DDBJ whole genome shotgun (WGS) entry which is preliminary data.</text>
</comment>
<feature type="domain" description="Peptidase M20 dimerisation" evidence="5">
    <location>
        <begin position="170"/>
        <end position="260"/>
    </location>
</feature>
<dbReference type="Pfam" id="PF07687">
    <property type="entry name" value="M20_dimer"/>
    <property type="match status" value="1"/>
</dbReference>
<comment type="cofactor">
    <cofactor evidence="1">
        <name>Zn(2+)</name>
        <dbReference type="ChEBI" id="CHEBI:29105"/>
    </cofactor>
</comment>
<organism evidence="6 7">
    <name type="scientific">Candidatus Gottesmanbacteria bacterium RIFCSPHIGHO2_02_FULL_40_13</name>
    <dbReference type="NCBI Taxonomy" id="1798384"/>
    <lineage>
        <taxon>Bacteria</taxon>
        <taxon>Candidatus Gottesmaniibacteriota</taxon>
    </lineage>
</organism>
<reference evidence="6 7" key="1">
    <citation type="journal article" date="2016" name="Nat. Commun.">
        <title>Thousands of microbial genomes shed light on interconnected biogeochemical processes in an aquifer system.</title>
        <authorList>
            <person name="Anantharaman K."/>
            <person name="Brown C.T."/>
            <person name="Hug L.A."/>
            <person name="Sharon I."/>
            <person name="Castelle C.J."/>
            <person name="Probst A.J."/>
            <person name="Thomas B.C."/>
            <person name="Singh A."/>
            <person name="Wilkins M.J."/>
            <person name="Karaoz U."/>
            <person name="Brodie E.L."/>
            <person name="Williams K.H."/>
            <person name="Hubbard S.S."/>
            <person name="Banfield J.F."/>
        </authorList>
    </citation>
    <scope>NUCLEOTIDE SEQUENCE [LARGE SCALE GENOMIC DNA]</scope>
</reference>
<dbReference type="PANTHER" id="PTHR43808">
    <property type="entry name" value="ACETYLORNITHINE DEACETYLASE"/>
    <property type="match status" value="1"/>
</dbReference>
<dbReference type="InterPro" id="IPR011650">
    <property type="entry name" value="Peptidase_M20_dimer"/>
</dbReference>
<sequence length="368" mass="40116">MDCLKLLQKLIQIPSFSGHEEKLAAFIMEWAKKHGLNVARQEGNVVIKFTGYGLKALILNAHMDTVKPGKLSHWSVPPIGVKAGIIHDGKMFGLGASDDKAVIAAFLELALLLKKPPPPIDVFIVFVTNEETDGSGSQSYVNYFKKKHAGHYSEISAVIGEPTDLTSVEIGHRGNFFIKVTASGDSGHGSQPDKIRNHAVYSQIQIIKTITKIAKVWAEIYKDPVLGSPSFCLTGLQSPLAVNKVPDSCWSTWDIRTTPALHSLVLPLLQKTLGDSVKIECLCTPAPCGLTSLRSNIVRLLQKILPEIEIKISPGSNDICVFQAGGIPAITFGPGNKNAIHKRDEFVEIDKVYQSVAIYLKVIQGYSL</sequence>
<evidence type="ECO:0000259" key="5">
    <source>
        <dbReference type="Pfam" id="PF07687"/>
    </source>
</evidence>
<keyword evidence="4" id="KW-0862">Zinc</keyword>
<dbReference type="Gene3D" id="3.40.630.10">
    <property type="entry name" value="Zn peptidases"/>
    <property type="match status" value="1"/>
</dbReference>
<dbReference type="AlphaFoldDB" id="A0A1F6A7F4"/>
<dbReference type="Gene3D" id="3.30.70.360">
    <property type="match status" value="1"/>
</dbReference>
<keyword evidence="3" id="KW-0378">Hydrolase</keyword>
<dbReference type="InterPro" id="IPR001261">
    <property type="entry name" value="ArgE/DapE_CS"/>
</dbReference>
<gene>
    <name evidence="6" type="ORF">A3D03_01585</name>
</gene>
<dbReference type="Pfam" id="PF01546">
    <property type="entry name" value="Peptidase_M20"/>
    <property type="match status" value="1"/>
</dbReference>
<evidence type="ECO:0000313" key="6">
    <source>
        <dbReference type="EMBL" id="OGG20412.1"/>
    </source>
</evidence>
<dbReference type="SUPFAM" id="SSF55031">
    <property type="entry name" value="Bacterial exopeptidase dimerisation domain"/>
    <property type="match status" value="1"/>
</dbReference>
<evidence type="ECO:0000256" key="3">
    <source>
        <dbReference type="ARBA" id="ARBA00022801"/>
    </source>
</evidence>
<protein>
    <recommendedName>
        <fullName evidence="5">Peptidase M20 dimerisation domain-containing protein</fullName>
    </recommendedName>
</protein>